<comment type="PTM">
    <text evidence="9">Transiently phosphorylated on a His residue during the reaction cycle. Phosphorylation strongly increases the affinity for substrates and increases the rate of nicotinate D-ribonucleotide production. Dephosphorylation regenerates the low-affinity form of the enzyme, leading to product release.</text>
</comment>
<evidence type="ECO:0000256" key="1">
    <source>
        <dbReference type="ARBA" id="ARBA00004952"/>
    </source>
</evidence>
<comment type="pathway">
    <text evidence="1 9">Cofactor biosynthesis; NAD(+) biosynthesis; nicotinate D-ribonucleotide from nicotinate: step 1/1.</text>
</comment>
<evidence type="ECO:0000256" key="6">
    <source>
        <dbReference type="ARBA" id="ARBA00022642"/>
    </source>
</evidence>
<dbReference type="Proteomes" id="UP000437736">
    <property type="component" value="Unassembled WGS sequence"/>
</dbReference>
<reference evidence="11 12" key="1">
    <citation type="submission" date="2019-11" db="EMBL/GenBank/DDBJ databases">
        <title>Acidiferrimicrobium australis gen. nov., sp. nov., an acidophilic and obligately heterotrophic, member of the Actinobacteria that catalyses dissimilatory oxido- reduction of iron isolated from metal-rich acidic water in Chile.</title>
        <authorList>
            <person name="Gonzalez D."/>
            <person name="Huber K."/>
            <person name="Hedrich S."/>
            <person name="Rojas-Villalobos C."/>
            <person name="Quatrini R."/>
            <person name="Dinamarca M.A."/>
            <person name="Schwarz A."/>
            <person name="Canales C."/>
            <person name="Nancucheo I."/>
        </authorList>
    </citation>
    <scope>NUCLEOTIDE SEQUENCE [LARGE SCALE GENOMIC DNA]</scope>
    <source>
        <strain evidence="11 12">USS-CCA1</strain>
    </source>
</reference>
<dbReference type="InterPro" id="IPR007229">
    <property type="entry name" value="Nic_PRibTrfase-Fam"/>
</dbReference>
<evidence type="ECO:0000256" key="7">
    <source>
        <dbReference type="ARBA" id="ARBA00022679"/>
    </source>
</evidence>
<evidence type="ECO:0000256" key="8">
    <source>
        <dbReference type="ARBA" id="ARBA00048668"/>
    </source>
</evidence>
<dbReference type="InterPro" id="IPR013785">
    <property type="entry name" value="Aldolase_TIM"/>
</dbReference>
<keyword evidence="12" id="KW-1185">Reference proteome</keyword>
<dbReference type="PANTHER" id="PTHR11098:SF8">
    <property type="entry name" value="NICOTINATE PHOSPHORIBOSYLTRANSFERASE PNCB1"/>
    <property type="match status" value="1"/>
</dbReference>
<evidence type="ECO:0000313" key="11">
    <source>
        <dbReference type="EMBL" id="MST35071.1"/>
    </source>
</evidence>
<proteinExistence type="inferred from homology"/>
<dbReference type="SUPFAM" id="SSF54675">
    <property type="entry name" value="Nicotinate/Quinolinate PRTase N-terminal domain-like"/>
    <property type="match status" value="1"/>
</dbReference>
<sequence>MSAAASSALHTDRYELTMLDAALRTGRADVPATFEVFSRRLPAGRPAGVFAGLGRILEAIGRFRFGAEELAWLDGLGFLSPEALAWLARFRFSGSVDAYREGEWYAAGSPVLTVTGTFGEAVLLETLLLSILNFDSAVASAASLLVAAAGDRPIIEMGSRRTDPDAAVAAARAAYLGGFASTSNLEAGRRYGIPTAGTAAHSFVLAYPSEQEAFAAQLAAMGPGTTLLVDTFDVETGIRRAVEAAGTGLGGVRIDSGDLPAETRRARKLLDELGATAT</sequence>
<dbReference type="PANTHER" id="PTHR11098">
    <property type="entry name" value="NICOTINATE PHOSPHORIBOSYLTRANSFERASE"/>
    <property type="match status" value="1"/>
</dbReference>
<keyword evidence="6 9" id="KW-0662">Pyridine nucleotide biosynthesis</keyword>
<protein>
    <recommendedName>
        <fullName evidence="3 9">Nicotinate phosphoribosyltransferase</fullName>
        <ecNumber evidence="3 9">6.3.4.21</ecNumber>
    </recommendedName>
</protein>
<dbReference type="SUPFAM" id="SSF51690">
    <property type="entry name" value="Nicotinate/Quinolinate PRTase C-terminal domain-like"/>
    <property type="match status" value="1"/>
</dbReference>
<evidence type="ECO:0000256" key="9">
    <source>
        <dbReference type="RuleBase" id="RU365100"/>
    </source>
</evidence>
<dbReference type="Pfam" id="PF17767">
    <property type="entry name" value="NAPRTase_N"/>
    <property type="match status" value="1"/>
</dbReference>
<keyword evidence="7 9" id="KW-0808">Transferase</keyword>
<comment type="caution">
    <text evidence="11">The sequence shown here is derived from an EMBL/GenBank/DDBJ whole genome shotgun (WGS) entry which is preliminary data.</text>
</comment>
<dbReference type="GO" id="GO:0004516">
    <property type="term" value="F:nicotinate phosphoribosyltransferase activity"/>
    <property type="evidence" value="ECO:0007669"/>
    <property type="project" value="UniProtKB-EC"/>
</dbReference>
<comment type="similarity">
    <text evidence="2 9">Belongs to the NAPRTase family.</text>
</comment>
<dbReference type="InterPro" id="IPR036068">
    <property type="entry name" value="Nicotinate_pribotase-like_C"/>
</dbReference>
<feature type="domain" description="Nicotinate phosphoribosyltransferase N-terminal" evidence="10">
    <location>
        <begin position="9"/>
        <end position="133"/>
    </location>
</feature>
<dbReference type="Gene3D" id="3.20.140.10">
    <property type="entry name" value="nicotinate phosphoribosyltransferase"/>
    <property type="match status" value="1"/>
</dbReference>
<evidence type="ECO:0000256" key="3">
    <source>
        <dbReference type="ARBA" id="ARBA00013236"/>
    </source>
</evidence>
<name>A0ABW9QZL7_9ACTN</name>
<accession>A0ABW9QZL7</accession>
<evidence type="ECO:0000313" key="12">
    <source>
        <dbReference type="Proteomes" id="UP000437736"/>
    </source>
</evidence>
<dbReference type="GO" id="GO:0016757">
    <property type="term" value="F:glycosyltransferase activity"/>
    <property type="evidence" value="ECO:0007669"/>
    <property type="project" value="UniProtKB-KW"/>
</dbReference>
<keyword evidence="11" id="KW-0328">Glycosyltransferase</keyword>
<organism evidence="11 12">
    <name type="scientific">Acidiferrimicrobium australe</name>
    <dbReference type="NCBI Taxonomy" id="2664430"/>
    <lineage>
        <taxon>Bacteria</taxon>
        <taxon>Bacillati</taxon>
        <taxon>Actinomycetota</taxon>
        <taxon>Acidimicrobiia</taxon>
        <taxon>Acidimicrobiales</taxon>
        <taxon>Acidimicrobiaceae</taxon>
        <taxon>Acidiferrimicrobium</taxon>
    </lineage>
</organism>
<keyword evidence="4" id="KW-0597">Phosphoprotein</keyword>
<gene>
    <name evidence="11" type="primary">pncB</name>
    <name evidence="11" type="ORF">GHK86_20365</name>
</gene>
<dbReference type="Gene3D" id="3.20.20.70">
    <property type="entry name" value="Aldolase class I"/>
    <property type="match status" value="1"/>
</dbReference>
<dbReference type="EMBL" id="WJHE01001407">
    <property type="protein sequence ID" value="MST35071.1"/>
    <property type="molecule type" value="Genomic_DNA"/>
</dbReference>
<dbReference type="EC" id="6.3.4.21" evidence="3 9"/>
<comment type="catalytic activity">
    <reaction evidence="8 9">
        <text>5-phospho-alpha-D-ribose 1-diphosphate + nicotinate + ATP + H2O = nicotinate beta-D-ribonucleotide + ADP + phosphate + diphosphate</text>
        <dbReference type="Rhea" id="RHEA:36163"/>
        <dbReference type="ChEBI" id="CHEBI:15377"/>
        <dbReference type="ChEBI" id="CHEBI:30616"/>
        <dbReference type="ChEBI" id="CHEBI:32544"/>
        <dbReference type="ChEBI" id="CHEBI:33019"/>
        <dbReference type="ChEBI" id="CHEBI:43474"/>
        <dbReference type="ChEBI" id="CHEBI:57502"/>
        <dbReference type="ChEBI" id="CHEBI:58017"/>
        <dbReference type="ChEBI" id="CHEBI:456216"/>
        <dbReference type="EC" id="6.3.4.21"/>
    </reaction>
</comment>
<dbReference type="InterPro" id="IPR006405">
    <property type="entry name" value="Nic_PRibTrfase_pncB"/>
</dbReference>
<dbReference type="InterPro" id="IPR040727">
    <property type="entry name" value="NAPRTase_N"/>
</dbReference>
<keyword evidence="5 9" id="KW-0436">Ligase</keyword>
<evidence type="ECO:0000256" key="2">
    <source>
        <dbReference type="ARBA" id="ARBA00010897"/>
    </source>
</evidence>
<dbReference type="NCBIfam" id="TIGR01513">
    <property type="entry name" value="NAPRTase_put"/>
    <property type="match status" value="1"/>
</dbReference>
<evidence type="ECO:0000256" key="4">
    <source>
        <dbReference type="ARBA" id="ARBA00022553"/>
    </source>
</evidence>
<feature type="non-terminal residue" evidence="11">
    <location>
        <position position="278"/>
    </location>
</feature>
<evidence type="ECO:0000256" key="5">
    <source>
        <dbReference type="ARBA" id="ARBA00022598"/>
    </source>
</evidence>
<comment type="function">
    <text evidence="9">Catalyzes the first step in the biosynthesis of NAD from nicotinic acid, the ATP-dependent synthesis of beta-nicotinate D-ribonucleotide from nicotinate and 5-phospho-D-ribose 1-phosphate.</text>
</comment>
<evidence type="ECO:0000259" key="10">
    <source>
        <dbReference type="Pfam" id="PF17767"/>
    </source>
</evidence>